<comment type="caution">
    <text evidence="2">The sequence shown here is derived from an EMBL/GenBank/DDBJ whole genome shotgun (WGS) entry which is preliminary data.</text>
</comment>
<feature type="compositionally biased region" description="Pro residues" evidence="1">
    <location>
        <begin position="35"/>
        <end position="50"/>
    </location>
</feature>
<evidence type="ECO:0000256" key="1">
    <source>
        <dbReference type="SAM" id="MobiDB-lite"/>
    </source>
</evidence>
<dbReference type="OrthoDB" id="416253at2759"/>
<reference evidence="2" key="1">
    <citation type="submission" date="2020-07" db="EMBL/GenBank/DDBJ databases">
        <title>Genome sequence and genetic diversity analysis of an under-domesticated orphan crop, white fonio (Digitaria exilis).</title>
        <authorList>
            <person name="Bennetzen J.L."/>
            <person name="Chen S."/>
            <person name="Ma X."/>
            <person name="Wang X."/>
            <person name="Yssel A.E.J."/>
            <person name="Chaluvadi S.R."/>
            <person name="Johnson M."/>
            <person name="Gangashetty P."/>
            <person name="Hamidou F."/>
            <person name="Sanogo M.D."/>
            <person name="Zwaenepoel A."/>
            <person name="Wallace J."/>
            <person name="Van De Peer Y."/>
            <person name="Van Deynze A."/>
        </authorList>
    </citation>
    <scope>NUCLEOTIDE SEQUENCE</scope>
    <source>
        <tissue evidence="2">Leaves</tissue>
    </source>
</reference>
<organism evidence="2 3">
    <name type="scientific">Digitaria exilis</name>
    <dbReference type="NCBI Taxonomy" id="1010633"/>
    <lineage>
        <taxon>Eukaryota</taxon>
        <taxon>Viridiplantae</taxon>
        <taxon>Streptophyta</taxon>
        <taxon>Embryophyta</taxon>
        <taxon>Tracheophyta</taxon>
        <taxon>Spermatophyta</taxon>
        <taxon>Magnoliopsida</taxon>
        <taxon>Liliopsida</taxon>
        <taxon>Poales</taxon>
        <taxon>Poaceae</taxon>
        <taxon>PACMAD clade</taxon>
        <taxon>Panicoideae</taxon>
        <taxon>Panicodae</taxon>
        <taxon>Paniceae</taxon>
        <taxon>Anthephorinae</taxon>
        <taxon>Digitaria</taxon>
    </lineage>
</organism>
<protein>
    <submittedName>
        <fullName evidence="2">Uncharacterized protein</fullName>
    </submittedName>
</protein>
<name>A0A835EPW4_9POAL</name>
<gene>
    <name evidence="2" type="ORF">HU200_031957</name>
</gene>
<evidence type="ECO:0000313" key="3">
    <source>
        <dbReference type="Proteomes" id="UP000636709"/>
    </source>
</evidence>
<dbReference type="SUPFAM" id="SSF51430">
    <property type="entry name" value="NAD(P)-linked oxidoreductase"/>
    <property type="match status" value="1"/>
</dbReference>
<proteinExistence type="predicted"/>
<feature type="compositionally biased region" description="Low complexity" evidence="1">
    <location>
        <begin position="24"/>
        <end position="34"/>
    </location>
</feature>
<feature type="compositionally biased region" description="Polar residues" evidence="1">
    <location>
        <begin position="143"/>
        <end position="155"/>
    </location>
</feature>
<keyword evidence="3" id="KW-1185">Reference proteome</keyword>
<evidence type="ECO:0000313" key="2">
    <source>
        <dbReference type="EMBL" id="KAF8703861.1"/>
    </source>
</evidence>
<dbReference type="PANTHER" id="PTHR11732">
    <property type="entry name" value="ALDO/KETO REDUCTASE"/>
    <property type="match status" value="1"/>
</dbReference>
<feature type="region of interest" description="Disordered" evidence="1">
    <location>
        <begin position="1"/>
        <end position="107"/>
    </location>
</feature>
<dbReference type="InterPro" id="IPR020471">
    <property type="entry name" value="AKR"/>
</dbReference>
<dbReference type="Proteomes" id="UP000636709">
    <property type="component" value="Unassembled WGS sequence"/>
</dbReference>
<dbReference type="Gene3D" id="3.20.20.100">
    <property type="entry name" value="NADP-dependent oxidoreductase domain"/>
    <property type="match status" value="1"/>
</dbReference>
<dbReference type="GO" id="GO:0016491">
    <property type="term" value="F:oxidoreductase activity"/>
    <property type="evidence" value="ECO:0007669"/>
    <property type="project" value="InterPro"/>
</dbReference>
<feature type="compositionally biased region" description="Basic and acidic residues" evidence="1">
    <location>
        <begin position="158"/>
        <end position="167"/>
    </location>
</feature>
<dbReference type="EMBL" id="JACEFO010001777">
    <property type="protein sequence ID" value="KAF8703861.1"/>
    <property type="molecule type" value="Genomic_DNA"/>
</dbReference>
<feature type="region of interest" description="Disordered" evidence="1">
    <location>
        <begin position="137"/>
        <end position="198"/>
    </location>
</feature>
<feature type="compositionally biased region" description="Gly residues" evidence="1">
    <location>
        <begin position="98"/>
        <end position="107"/>
    </location>
</feature>
<dbReference type="AlphaFoldDB" id="A0A835EPW4"/>
<feature type="compositionally biased region" description="Basic residues" evidence="1">
    <location>
        <begin position="168"/>
        <end position="180"/>
    </location>
</feature>
<accession>A0A835EPW4</accession>
<sequence length="380" mass="40552">MMPMDAAAKNVCPTRSSSPPHDPGLPASPGISSLPPSPPRTSPPPAPPLSPRSLTPPRRRSRSAAAPIGHAPRSNPVEDGGWADRGSTQRVQRKEGGKTGGLVEGGDGNFRRRLLLLLRPRAGATAAEGWCDADARGRGPGWNGSQTQSVSQTATRPGETRGEMEWGRKRRGRGLPKPPKHSLDIQPPAAGRDEDASAAHNYTVGDRRAGRCRIGVTDDATLVAGARPLSPARRVGCSALSPSDAIGSPLRISQRPGTADRELMASYFVLNNGAKIPSVGLGTWQADPGLVGDAVYAAVKAHRLRSSIQQRKRGDFFVTSALSVERMVSQREIGMNIAALQVGLALKKVLDEGIVKREDLFITSKLWSVSPILWFRKLNK</sequence>
<dbReference type="InterPro" id="IPR036812">
    <property type="entry name" value="NAD(P)_OxRdtase_dom_sf"/>
</dbReference>